<name>A0A938WSJ0_9BACT</name>
<gene>
    <name evidence="1" type="ORF">H6A34_05100</name>
</gene>
<dbReference type="EMBL" id="JACJJG010000016">
    <property type="protein sequence ID" value="MBM6673252.1"/>
    <property type="molecule type" value="Genomic_DNA"/>
</dbReference>
<comment type="caution">
    <text evidence="1">The sequence shown here is derived from an EMBL/GenBank/DDBJ whole genome shotgun (WGS) entry which is preliminary data.</text>
</comment>
<dbReference type="RefSeq" id="WP_205103893.1">
    <property type="nucleotide sequence ID" value="NZ_JACJJG010000016.1"/>
</dbReference>
<accession>A0A938WSJ0</accession>
<reference evidence="1" key="2">
    <citation type="journal article" date="2021" name="Sci. Rep.">
        <title>The distribution of antibiotic resistance genes in chicken gut microbiota commensals.</title>
        <authorList>
            <person name="Juricova H."/>
            <person name="Matiasovicova J."/>
            <person name="Kubasova T."/>
            <person name="Cejkova D."/>
            <person name="Rychlik I."/>
        </authorList>
    </citation>
    <scope>NUCLEOTIDE SEQUENCE</scope>
    <source>
        <strain evidence="1">An824</strain>
    </source>
</reference>
<dbReference type="AlphaFoldDB" id="A0A938WSJ0"/>
<protein>
    <submittedName>
        <fullName evidence="1">Uncharacterized protein</fullName>
    </submittedName>
</protein>
<evidence type="ECO:0000313" key="1">
    <source>
        <dbReference type="EMBL" id="MBM6673252.1"/>
    </source>
</evidence>
<organism evidence="1 2">
    <name type="scientific">Marseilla massiliensis</name>
    <dbReference type="NCBI Taxonomy" id="1841864"/>
    <lineage>
        <taxon>Bacteria</taxon>
        <taxon>Pseudomonadati</taxon>
        <taxon>Bacteroidota</taxon>
        <taxon>Bacteroidia</taxon>
        <taxon>Bacteroidales</taxon>
        <taxon>Prevotellaceae</taxon>
        <taxon>Marseilla</taxon>
    </lineage>
</organism>
<dbReference type="Proteomes" id="UP000706891">
    <property type="component" value="Unassembled WGS sequence"/>
</dbReference>
<evidence type="ECO:0000313" key="2">
    <source>
        <dbReference type="Proteomes" id="UP000706891"/>
    </source>
</evidence>
<proteinExistence type="predicted"/>
<reference evidence="1" key="1">
    <citation type="submission" date="2020-08" db="EMBL/GenBank/DDBJ databases">
        <authorList>
            <person name="Cejkova D."/>
            <person name="Kubasova T."/>
            <person name="Jahodarova E."/>
            <person name="Rychlik I."/>
        </authorList>
    </citation>
    <scope>NUCLEOTIDE SEQUENCE</scope>
    <source>
        <strain evidence="1">An824</strain>
    </source>
</reference>
<sequence length="180" mass="20842">MKTDIENIAERINEARQKYKPEHVNLLLVAEAPPSSLDRFFYYEDVKDKDFLFVELSKVLCKTDNVAFIRSNKVKILQTMKDAGIYLMDLSDVPLTEDGCYDTYARCDLKRRFLDKIEKEDAIDRANTVIVLIKVTVFDYLYKDLKKAGYNVCNERIPFPSSGQQANFRAAMSKVIESMK</sequence>
<keyword evidence="2" id="KW-1185">Reference proteome</keyword>